<dbReference type="SUPFAM" id="SSF46785">
    <property type="entry name" value="Winged helix' DNA-binding domain"/>
    <property type="match status" value="1"/>
</dbReference>
<dbReference type="InterPro" id="IPR036388">
    <property type="entry name" value="WH-like_DNA-bd_sf"/>
</dbReference>
<dbReference type="InterPro" id="IPR011991">
    <property type="entry name" value="ArsR-like_HTH"/>
</dbReference>
<dbReference type="Gene3D" id="1.10.10.10">
    <property type="entry name" value="Winged helix-like DNA-binding domain superfamily/Winged helix DNA-binding domain"/>
    <property type="match status" value="1"/>
</dbReference>
<comment type="caution">
    <text evidence="2">The sequence shown here is derived from an EMBL/GenBank/DDBJ whole genome shotgun (WGS) entry which is preliminary data.</text>
</comment>
<sequence length="271" mass="32073">MNNNSNKLEYFLDLLGLKTDEMKVYSALLTSSERTVLEISKASGINRTTAYRILEKLKTLGLIEEIIEENRIKFRKAGTDKLGLLVKKEQERTENLNRLLPEVSSLVNQISETSQPGTKVLFYRGQDGIRQMGWNTLKAKGEVVGYTYHPYIEIVGEKFIERWREEWKRRGLFLRDIFSDTYINIRDKKYGKTELYYPKYFQSRYISEKVLSITHQIDIYNDVIGMYNWYGDEIFGVEIYNQRVSSMHKQLFEIVWKMAKPEEQVKRKSKK</sequence>
<evidence type="ECO:0000313" key="2">
    <source>
        <dbReference type="EMBL" id="OGG31536.1"/>
    </source>
</evidence>
<dbReference type="InterPro" id="IPR002831">
    <property type="entry name" value="Tscrpt_reg_TrmB_N"/>
</dbReference>
<dbReference type="InterPro" id="IPR051797">
    <property type="entry name" value="TrmB-like"/>
</dbReference>
<dbReference type="AlphaFoldDB" id="A0A1F6B3N2"/>
<organism evidence="2 3">
    <name type="scientific">Candidatus Gottesmanbacteria bacterium RIFCSPLOWO2_02_FULL_38_8</name>
    <dbReference type="NCBI Taxonomy" id="1798397"/>
    <lineage>
        <taxon>Bacteria</taxon>
        <taxon>Candidatus Gottesmaniibacteriota</taxon>
    </lineage>
</organism>
<reference evidence="2 3" key="1">
    <citation type="journal article" date="2016" name="Nat. Commun.">
        <title>Thousands of microbial genomes shed light on interconnected biogeochemical processes in an aquifer system.</title>
        <authorList>
            <person name="Anantharaman K."/>
            <person name="Brown C.T."/>
            <person name="Hug L.A."/>
            <person name="Sharon I."/>
            <person name="Castelle C.J."/>
            <person name="Probst A.J."/>
            <person name="Thomas B.C."/>
            <person name="Singh A."/>
            <person name="Wilkins M.J."/>
            <person name="Karaoz U."/>
            <person name="Brodie E.L."/>
            <person name="Williams K.H."/>
            <person name="Hubbard S.S."/>
            <person name="Banfield J.F."/>
        </authorList>
    </citation>
    <scope>NUCLEOTIDE SEQUENCE [LARGE SCALE GENOMIC DNA]</scope>
</reference>
<dbReference type="EMBL" id="MFKA01000053">
    <property type="protein sequence ID" value="OGG31536.1"/>
    <property type="molecule type" value="Genomic_DNA"/>
</dbReference>
<gene>
    <name evidence="2" type="ORF">A3I51_04385</name>
</gene>
<dbReference type="InterPro" id="IPR036390">
    <property type="entry name" value="WH_DNA-bd_sf"/>
</dbReference>
<protein>
    <recommendedName>
        <fullName evidence="1">Transcription regulator TrmB N-terminal domain-containing protein</fullName>
    </recommendedName>
</protein>
<dbReference type="Pfam" id="PF01978">
    <property type="entry name" value="TrmB"/>
    <property type="match status" value="1"/>
</dbReference>
<accession>A0A1F6B3N2</accession>
<dbReference type="PANTHER" id="PTHR34293:SF1">
    <property type="entry name" value="HTH-TYPE TRANSCRIPTIONAL REGULATOR TRMBL2"/>
    <property type="match status" value="1"/>
</dbReference>
<dbReference type="CDD" id="cd00090">
    <property type="entry name" value="HTH_ARSR"/>
    <property type="match status" value="1"/>
</dbReference>
<evidence type="ECO:0000259" key="1">
    <source>
        <dbReference type="Pfam" id="PF01978"/>
    </source>
</evidence>
<dbReference type="PANTHER" id="PTHR34293">
    <property type="entry name" value="HTH-TYPE TRANSCRIPTIONAL REGULATOR TRMBL2"/>
    <property type="match status" value="1"/>
</dbReference>
<feature type="domain" description="Transcription regulator TrmB N-terminal" evidence="1">
    <location>
        <begin position="15"/>
        <end position="69"/>
    </location>
</feature>
<dbReference type="Proteomes" id="UP000179209">
    <property type="component" value="Unassembled WGS sequence"/>
</dbReference>
<name>A0A1F6B3N2_9BACT</name>
<proteinExistence type="predicted"/>
<evidence type="ECO:0000313" key="3">
    <source>
        <dbReference type="Proteomes" id="UP000179209"/>
    </source>
</evidence>